<dbReference type="CDD" id="cd23431">
    <property type="entry name" value="beta-trefoil_Ricin_AtEULS3-like"/>
    <property type="match status" value="1"/>
</dbReference>
<feature type="transmembrane region" description="Helical" evidence="2">
    <location>
        <begin position="350"/>
        <end position="371"/>
    </location>
</feature>
<dbReference type="InterPro" id="IPR040249">
    <property type="entry name" value="Ricin_B-like_lectin_EULS3-like"/>
</dbReference>
<name>A0ABU6V318_9FABA</name>
<keyword evidence="2" id="KW-0812">Transmembrane</keyword>
<accession>A0ABU6V318</accession>
<dbReference type="InterPro" id="IPR035992">
    <property type="entry name" value="Ricin_B-like_lectins"/>
</dbReference>
<evidence type="ECO:0000256" key="2">
    <source>
        <dbReference type="SAM" id="Phobius"/>
    </source>
</evidence>
<comment type="caution">
    <text evidence="3">The sequence shown here is derived from an EMBL/GenBank/DDBJ whole genome shotgun (WGS) entry which is preliminary data.</text>
</comment>
<organism evidence="3 4">
    <name type="scientific">Stylosanthes scabra</name>
    <dbReference type="NCBI Taxonomy" id="79078"/>
    <lineage>
        <taxon>Eukaryota</taxon>
        <taxon>Viridiplantae</taxon>
        <taxon>Streptophyta</taxon>
        <taxon>Embryophyta</taxon>
        <taxon>Tracheophyta</taxon>
        <taxon>Spermatophyta</taxon>
        <taxon>Magnoliopsida</taxon>
        <taxon>eudicotyledons</taxon>
        <taxon>Gunneridae</taxon>
        <taxon>Pentapetalae</taxon>
        <taxon>rosids</taxon>
        <taxon>fabids</taxon>
        <taxon>Fabales</taxon>
        <taxon>Fabaceae</taxon>
        <taxon>Papilionoideae</taxon>
        <taxon>50 kb inversion clade</taxon>
        <taxon>dalbergioids sensu lato</taxon>
        <taxon>Dalbergieae</taxon>
        <taxon>Pterocarpus clade</taxon>
        <taxon>Stylosanthes</taxon>
    </lineage>
</organism>
<evidence type="ECO:0000256" key="1">
    <source>
        <dbReference type="SAM" id="MobiDB-lite"/>
    </source>
</evidence>
<keyword evidence="2" id="KW-0472">Membrane</keyword>
<proteinExistence type="predicted"/>
<feature type="compositionally biased region" description="Basic residues" evidence="1">
    <location>
        <begin position="1"/>
        <end position="14"/>
    </location>
</feature>
<sequence>MFPHNHHHNNRPHHPPGPNPVHRPHQPPPPPHPHPHPPVHAVPHPPPPNPHPHPHPHPTPPPPVATVHHVSHTNLSPPPVSITVHHVSHQSGGSAAASNKSIVKVVSKADPNYCLTIRGGKVILAYSNPSDEYQRWYKDLKYSTRVKDEEGYPAFSLVNKVTGEAIKHSVGDTHPVQLTHYNPDVLDGSVLWTESKDLGDGHRAIRMVNNIRLNVDAYHGDKRSGGVRDGTPIVLWQWNNGDNQHWKIVPNSTSFHNPPLQKFILATNLAPKHHHHCRAVAATTTTTTVVYLGNYLAVWDRASQAKEKCHQNCCVVVELVTAITAAAMVVVIAVVMVVRDNNGGEIGGGSLGGITSKICPLWLIGMLTPLRVHHTRLASRVCFCLTNLLLMRHKLIKTRHARKRYPHPYKACFVSLSNRCETLQRS</sequence>
<dbReference type="EMBL" id="JASCZI010151047">
    <property type="protein sequence ID" value="MED6167807.1"/>
    <property type="molecule type" value="Genomic_DNA"/>
</dbReference>
<evidence type="ECO:0000313" key="3">
    <source>
        <dbReference type="EMBL" id="MED6167807.1"/>
    </source>
</evidence>
<protein>
    <recommendedName>
        <fullName evidence="5">Hydroxyproline-rich glycoprotein family protein</fullName>
    </recommendedName>
</protein>
<feature type="transmembrane region" description="Helical" evidence="2">
    <location>
        <begin position="315"/>
        <end position="338"/>
    </location>
</feature>
<dbReference type="Gene3D" id="2.80.10.50">
    <property type="match status" value="1"/>
</dbReference>
<dbReference type="PANTHER" id="PTHR31257">
    <property type="entry name" value="RICIN B-LIKE LECTIN EULS3"/>
    <property type="match status" value="1"/>
</dbReference>
<dbReference type="SUPFAM" id="SSF50370">
    <property type="entry name" value="Ricin B-like lectins"/>
    <property type="match status" value="1"/>
</dbReference>
<evidence type="ECO:0000313" key="4">
    <source>
        <dbReference type="Proteomes" id="UP001341840"/>
    </source>
</evidence>
<dbReference type="Proteomes" id="UP001341840">
    <property type="component" value="Unassembled WGS sequence"/>
</dbReference>
<evidence type="ECO:0008006" key="5">
    <source>
        <dbReference type="Google" id="ProtNLM"/>
    </source>
</evidence>
<dbReference type="PANTHER" id="PTHR31257:SF2">
    <property type="entry name" value="RICIN B-LIKE LECTIN EULS3"/>
    <property type="match status" value="1"/>
</dbReference>
<feature type="compositionally biased region" description="Pro residues" evidence="1">
    <location>
        <begin position="15"/>
        <end position="64"/>
    </location>
</feature>
<keyword evidence="2" id="KW-1133">Transmembrane helix</keyword>
<reference evidence="3 4" key="1">
    <citation type="journal article" date="2023" name="Plants (Basel)">
        <title>Bridging the Gap: Combining Genomics and Transcriptomics Approaches to Understand Stylosanthes scabra, an Orphan Legume from the Brazilian Caatinga.</title>
        <authorList>
            <person name="Ferreira-Neto J.R.C."/>
            <person name="da Silva M.D."/>
            <person name="Binneck E."/>
            <person name="de Melo N.F."/>
            <person name="da Silva R.H."/>
            <person name="de Melo A.L.T.M."/>
            <person name="Pandolfi V."/>
            <person name="Bustamante F.O."/>
            <person name="Brasileiro-Vidal A.C."/>
            <person name="Benko-Iseppon A.M."/>
        </authorList>
    </citation>
    <scope>NUCLEOTIDE SEQUENCE [LARGE SCALE GENOMIC DNA]</scope>
    <source>
        <tissue evidence="3">Leaves</tissue>
    </source>
</reference>
<feature type="region of interest" description="Disordered" evidence="1">
    <location>
        <begin position="1"/>
        <end position="78"/>
    </location>
</feature>
<gene>
    <name evidence="3" type="ORF">PIB30_006087</name>
</gene>
<keyword evidence="4" id="KW-1185">Reference proteome</keyword>